<organism evidence="20 21">
    <name type="scientific">Corynebacterium matruchotii</name>
    <dbReference type="NCBI Taxonomy" id="43768"/>
    <lineage>
        <taxon>Bacteria</taxon>
        <taxon>Bacillati</taxon>
        <taxon>Actinomycetota</taxon>
        <taxon>Actinomycetes</taxon>
        <taxon>Mycobacteriales</taxon>
        <taxon>Corynebacteriaceae</taxon>
        <taxon>Corynebacterium</taxon>
    </lineage>
</organism>
<comment type="function">
    <text evidence="14 19">Joins adenosylcobinamide-GDP and alpha-ribazole to generate adenosylcobalamin (Ado-cobalamin). Also synthesizes adenosylcobalamin 5'-phosphate from adenosylcobinamide-GDP and alpha-ribazole 5'-phosphate.</text>
</comment>
<dbReference type="GeneID" id="84574309"/>
<evidence type="ECO:0000256" key="10">
    <source>
        <dbReference type="ARBA" id="ARBA00022692"/>
    </source>
</evidence>
<evidence type="ECO:0000256" key="7">
    <source>
        <dbReference type="ARBA" id="ARBA00022475"/>
    </source>
</evidence>
<evidence type="ECO:0000313" key="20">
    <source>
        <dbReference type="EMBL" id="SPW27704.1"/>
    </source>
</evidence>
<evidence type="ECO:0000256" key="15">
    <source>
        <dbReference type="ARBA" id="ARBA00032605"/>
    </source>
</evidence>
<dbReference type="EC" id="2.7.8.26" evidence="5 19"/>
<comment type="similarity">
    <text evidence="4 19">Belongs to the CobS family.</text>
</comment>
<reference evidence="20 21" key="1">
    <citation type="submission" date="2018-06" db="EMBL/GenBank/DDBJ databases">
        <authorList>
            <consortium name="Pathogen Informatics"/>
            <person name="Doyle S."/>
        </authorList>
    </citation>
    <scope>NUCLEOTIDE SEQUENCE [LARGE SCALE GENOMIC DNA]</scope>
    <source>
        <strain evidence="20 21">NCTC10254</strain>
    </source>
</reference>
<evidence type="ECO:0000256" key="2">
    <source>
        <dbReference type="ARBA" id="ARBA00004651"/>
    </source>
</evidence>
<dbReference type="EMBL" id="UARK01000002">
    <property type="protein sequence ID" value="SPW27704.1"/>
    <property type="molecule type" value="Genomic_DNA"/>
</dbReference>
<dbReference type="GO" id="GO:0009236">
    <property type="term" value="P:cobalamin biosynthetic process"/>
    <property type="evidence" value="ECO:0007669"/>
    <property type="project" value="UniProtKB-UniRule"/>
</dbReference>
<feature type="transmembrane region" description="Helical" evidence="19">
    <location>
        <begin position="124"/>
        <end position="144"/>
    </location>
</feature>
<evidence type="ECO:0000256" key="4">
    <source>
        <dbReference type="ARBA" id="ARBA00010561"/>
    </source>
</evidence>
<evidence type="ECO:0000256" key="5">
    <source>
        <dbReference type="ARBA" id="ARBA00013200"/>
    </source>
</evidence>
<dbReference type="PANTHER" id="PTHR34148:SF1">
    <property type="entry name" value="ADENOSYLCOBINAMIDE-GDP RIBAZOLETRANSFERASE"/>
    <property type="match status" value="1"/>
</dbReference>
<comment type="pathway">
    <text evidence="3 19">Cofactor biosynthesis; adenosylcobalamin biosynthesis; adenosylcobalamin from cob(II)yrinate a,c-diamide: step 7/7.</text>
</comment>
<keyword evidence="8 19" id="KW-0169">Cobalamin biosynthesis</keyword>
<evidence type="ECO:0000256" key="13">
    <source>
        <dbReference type="ARBA" id="ARBA00023136"/>
    </source>
</evidence>
<keyword evidence="7 19" id="KW-1003">Cell membrane</keyword>
<feature type="transmembrane region" description="Helical" evidence="19">
    <location>
        <begin position="209"/>
        <end position="227"/>
    </location>
</feature>
<keyword evidence="9 19" id="KW-0808">Transferase</keyword>
<evidence type="ECO:0000313" key="21">
    <source>
        <dbReference type="Proteomes" id="UP000249886"/>
    </source>
</evidence>
<evidence type="ECO:0000256" key="14">
    <source>
        <dbReference type="ARBA" id="ARBA00025228"/>
    </source>
</evidence>
<keyword evidence="12 19" id="KW-1133">Transmembrane helix</keyword>
<evidence type="ECO:0000256" key="11">
    <source>
        <dbReference type="ARBA" id="ARBA00022842"/>
    </source>
</evidence>
<keyword evidence="11 19" id="KW-0460">Magnesium</keyword>
<accession>A0A6G9D5G9</accession>
<name>A0A6G9D5G9_9CORY</name>
<dbReference type="GO" id="GO:0008818">
    <property type="term" value="F:cobalamin 5'-phosphate synthase activity"/>
    <property type="evidence" value="ECO:0007669"/>
    <property type="project" value="UniProtKB-UniRule"/>
</dbReference>
<evidence type="ECO:0000256" key="19">
    <source>
        <dbReference type="HAMAP-Rule" id="MF_00719"/>
    </source>
</evidence>
<evidence type="ECO:0000256" key="1">
    <source>
        <dbReference type="ARBA" id="ARBA00001946"/>
    </source>
</evidence>
<comment type="catalytic activity">
    <reaction evidence="18 19">
        <text>alpha-ribazole 5'-phosphate + adenosylcob(III)inamide-GDP = adenosylcob(III)alamin 5'-phosphate + GMP + H(+)</text>
        <dbReference type="Rhea" id="RHEA:23560"/>
        <dbReference type="ChEBI" id="CHEBI:15378"/>
        <dbReference type="ChEBI" id="CHEBI:57918"/>
        <dbReference type="ChEBI" id="CHEBI:58115"/>
        <dbReference type="ChEBI" id="CHEBI:60487"/>
        <dbReference type="ChEBI" id="CHEBI:60493"/>
        <dbReference type="EC" id="2.7.8.26"/>
    </reaction>
</comment>
<keyword evidence="13 19" id="KW-0472">Membrane</keyword>
<evidence type="ECO:0000256" key="9">
    <source>
        <dbReference type="ARBA" id="ARBA00022679"/>
    </source>
</evidence>
<dbReference type="UniPathway" id="UPA00148">
    <property type="reaction ID" value="UER00238"/>
</dbReference>
<feature type="transmembrane region" description="Helical" evidence="19">
    <location>
        <begin position="177"/>
        <end position="197"/>
    </location>
</feature>
<gene>
    <name evidence="19 20" type="primary">cobS</name>
    <name evidence="20" type="ORF">NCTC10254_00980</name>
</gene>
<evidence type="ECO:0000256" key="16">
    <source>
        <dbReference type="ARBA" id="ARBA00032853"/>
    </source>
</evidence>
<evidence type="ECO:0000256" key="18">
    <source>
        <dbReference type="ARBA" id="ARBA00049504"/>
    </source>
</evidence>
<dbReference type="RefSeq" id="WP_005526441.1">
    <property type="nucleotide sequence ID" value="NZ_CAUVEC010000003.1"/>
</dbReference>
<protein>
    <recommendedName>
        <fullName evidence="6 19">Adenosylcobinamide-GDP ribazoletransferase</fullName>
        <ecNumber evidence="5 19">2.7.8.26</ecNumber>
    </recommendedName>
    <alternativeName>
        <fullName evidence="16 19">Cobalamin synthase</fullName>
    </alternativeName>
    <alternativeName>
        <fullName evidence="15 19">Cobalamin-5'-phosphate synthase</fullName>
    </alternativeName>
</protein>
<evidence type="ECO:0000256" key="8">
    <source>
        <dbReference type="ARBA" id="ARBA00022573"/>
    </source>
</evidence>
<sequence>MSGKAKLQAGTHGPAVIEGPATALSWLTVLPVRGSAQAFDRITGARVIANLPVVGLVVGGVAAGVRWGLDALGTNGMLAGVLVVIACQLVTRFMHMDGLADVADALGSYAAPEKAREILADPHAGLIGMGSALLALLAQAAAMADLPWQLVFFVPVAGRICGIVVAWRGFQPMRPNGFGAMIIGTASAWWVVAWWVVVVPLMLLVDVPWWRPVSGLLVAIVVAVVLARHCHRRFAGLNGDTCGFVIEVTATVFACWMVL</sequence>
<dbReference type="AlphaFoldDB" id="A0A6G9D5G9"/>
<dbReference type="GO" id="GO:0051073">
    <property type="term" value="F:adenosylcobinamide-GDP ribazoletransferase activity"/>
    <property type="evidence" value="ECO:0007669"/>
    <property type="project" value="UniProtKB-UniRule"/>
</dbReference>
<evidence type="ECO:0000256" key="17">
    <source>
        <dbReference type="ARBA" id="ARBA00048623"/>
    </source>
</evidence>
<dbReference type="GO" id="GO:0005886">
    <property type="term" value="C:plasma membrane"/>
    <property type="evidence" value="ECO:0007669"/>
    <property type="project" value="UniProtKB-SubCell"/>
</dbReference>
<comment type="catalytic activity">
    <reaction evidence="17 19">
        <text>alpha-ribazole + adenosylcob(III)inamide-GDP = adenosylcob(III)alamin + GMP + H(+)</text>
        <dbReference type="Rhea" id="RHEA:16049"/>
        <dbReference type="ChEBI" id="CHEBI:10329"/>
        <dbReference type="ChEBI" id="CHEBI:15378"/>
        <dbReference type="ChEBI" id="CHEBI:18408"/>
        <dbReference type="ChEBI" id="CHEBI:58115"/>
        <dbReference type="ChEBI" id="CHEBI:60487"/>
        <dbReference type="EC" id="2.7.8.26"/>
    </reaction>
</comment>
<feature type="transmembrane region" description="Helical" evidence="19">
    <location>
        <begin position="150"/>
        <end position="170"/>
    </location>
</feature>
<proteinExistence type="inferred from homology"/>
<feature type="transmembrane region" description="Helical" evidence="19">
    <location>
        <begin position="47"/>
        <end position="65"/>
    </location>
</feature>
<feature type="transmembrane region" description="Helical" evidence="19">
    <location>
        <begin position="71"/>
        <end position="90"/>
    </location>
</feature>
<comment type="caution">
    <text evidence="20">The sequence shown here is derived from an EMBL/GenBank/DDBJ whole genome shotgun (WGS) entry which is preliminary data.</text>
</comment>
<dbReference type="HAMAP" id="MF_00719">
    <property type="entry name" value="CobS"/>
    <property type="match status" value="1"/>
</dbReference>
<comment type="cofactor">
    <cofactor evidence="1 19">
        <name>Mg(2+)</name>
        <dbReference type="ChEBI" id="CHEBI:18420"/>
    </cofactor>
</comment>
<dbReference type="Proteomes" id="UP000249886">
    <property type="component" value="Unassembled WGS sequence"/>
</dbReference>
<dbReference type="Pfam" id="PF02654">
    <property type="entry name" value="CobS"/>
    <property type="match status" value="1"/>
</dbReference>
<evidence type="ECO:0000256" key="12">
    <source>
        <dbReference type="ARBA" id="ARBA00022989"/>
    </source>
</evidence>
<evidence type="ECO:0000256" key="3">
    <source>
        <dbReference type="ARBA" id="ARBA00004663"/>
    </source>
</evidence>
<keyword evidence="10 19" id="KW-0812">Transmembrane</keyword>
<evidence type="ECO:0000256" key="6">
    <source>
        <dbReference type="ARBA" id="ARBA00015850"/>
    </source>
</evidence>
<comment type="subcellular location">
    <subcellularLocation>
        <location evidence="2 19">Cell membrane</location>
        <topology evidence="2 19">Multi-pass membrane protein</topology>
    </subcellularLocation>
</comment>
<dbReference type="PANTHER" id="PTHR34148">
    <property type="entry name" value="ADENOSYLCOBINAMIDE-GDP RIBAZOLETRANSFERASE"/>
    <property type="match status" value="1"/>
</dbReference>
<dbReference type="InterPro" id="IPR003805">
    <property type="entry name" value="CobS"/>
</dbReference>